<feature type="transmembrane region" description="Helical" evidence="6">
    <location>
        <begin position="411"/>
        <end position="444"/>
    </location>
</feature>
<accession>A0A9Q0RT58</accession>
<name>A0A9Q0RT58_9DIPT</name>
<evidence type="ECO:0000256" key="1">
    <source>
        <dbReference type="ARBA" id="ARBA00004141"/>
    </source>
</evidence>
<feature type="transmembrane region" description="Helical" evidence="6">
    <location>
        <begin position="375"/>
        <end position="399"/>
    </location>
</feature>
<protein>
    <submittedName>
        <fullName evidence="7">Solute carrier family 13 member 3</fullName>
    </submittedName>
</protein>
<keyword evidence="3 6" id="KW-0812">Transmembrane</keyword>
<dbReference type="Proteomes" id="UP001151699">
    <property type="component" value="Unassembled WGS sequence"/>
</dbReference>
<dbReference type="GO" id="GO:0015137">
    <property type="term" value="F:citrate transmembrane transporter activity"/>
    <property type="evidence" value="ECO:0007669"/>
    <property type="project" value="TreeGrafter"/>
</dbReference>
<evidence type="ECO:0000256" key="2">
    <source>
        <dbReference type="ARBA" id="ARBA00006772"/>
    </source>
</evidence>
<keyword evidence="8" id="KW-1185">Reference proteome</keyword>
<gene>
    <name evidence="7" type="primary">Slc13a3</name>
    <name evidence="7" type="ORF">Bhyg_16496</name>
</gene>
<feature type="transmembrane region" description="Helical" evidence="6">
    <location>
        <begin position="78"/>
        <end position="95"/>
    </location>
</feature>
<dbReference type="Pfam" id="PF00939">
    <property type="entry name" value="Na_sulph_symp"/>
    <property type="match status" value="1"/>
</dbReference>
<dbReference type="PANTHER" id="PTHR10283:SF82">
    <property type="entry name" value="SOLUTE CARRIER FAMILY 13 MEMBER 2"/>
    <property type="match status" value="1"/>
</dbReference>
<dbReference type="GO" id="GO:0005886">
    <property type="term" value="C:plasma membrane"/>
    <property type="evidence" value="ECO:0007669"/>
    <property type="project" value="TreeGrafter"/>
</dbReference>
<proteinExistence type="inferred from homology"/>
<evidence type="ECO:0000313" key="8">
    <source>
        <dbReference type="Proteomes" id="UP001151699"/>
    </source>
</evidence>
<evidence type="ECO:0000256" key="3">
    <source>
        <dbReference type="ARBA" id="ARBA00022692"/>
    </source>
</evidence>
<dbReference type="OrthoDB" id="6493944at2759"/>
<evidence type="ECO:0000256" key="5">
    <source>
        <dbReference type="ARBA" id="ARBA00023136"/>
    </source>
</evidence>
<feature type="transmembrane region" description="Helical" evidence="6">
    <location>
        <begin position="212"/>
        <end position="239"/>
    </location>
</feature>
<feature type="transmembrane region" description="Helical" evidence="6">
    <location>
        <begin position="495"/>
        <end position="518"/>
    </location>
</feature>
<comment type="subcellular location">
    <subcellularLocation>
        <location evidence="1">Membrane</location>
        <topology evidence="1">Multi-pass membrane protein</topology>
    </subcellularLocation>
</comment>
<feature type="transmembrane region" description="Helical" evidence="6">
    <location>
        <begin position="115"/>
        <end position="145"/>
    </location>
</feature>
<sequence length="527" mass="58576">MPSGWITGSNQVSLVDQEETFTTLEKFQCAYVILLMAVFWMLEVMPLSVTALLPVVFFPFLGIQNTGTVVSNYMRETAMMFIGGISLALGIQYSGLHKRIALKIILTIGSSPWRLLLGILVTAMSISCVVVVNTAVAAMMVPIVNGIIECFDETESKQKRKQLKKLYFLAVGYAANIGGTATIIGSQPTLIFKELIEQENISQDGKYTDMNFATYIAFSMPIAVINLFLIWIILSIIFLGRPKFDTKKHNTLTFTSNTISEETNSSENSTEHVARLLKSKLDDLGKMSFHEWTVTVLITIAVILWLFRDPRVIPGWIAIFPSGYTRIGDSTVAVAILILMFVIPKDTNYFRGEFSGKWETALSWQFIQQHFPWHVLFIVGGGLAISDGANASGLSVWLGEQFNGLEHLSRYIVLLIIVVIISFLTELMSNAAAVSLLTPILIALSKRLNLHPLYLSLPGAIACQYAFMLPTANPPNTIVFAAGEMTIIDMAKPGFFINMACVAVLYVLNISWGEFIIFDYNNYEYPK</sequence>
<feature type="transmembrane region" description="Helical" evidence="6">
    <location>
        <begin position="289"/>
        <end position="307"/>
    </location>
</feature>
<evidence type="ECO:0000313" key="7">
    <source>
        <dbReference type="EMBL" id="KAJ6632716.1"/>
    </source>
</evidence>
<comment type="similarity">
    <text evidence="2">Belongs to the SLC13A/DASS transporter (TC 2.A.47) family. NADC subfamily.</text>
</comment>
<feature type="transmembrane region" description="Helical" evidence="6">
    <location>
        <begin position="327"/>
        <end position="343"/>
    </location>
</feature>
<organism evidence="7 8">
    <name type="scientific">Pseudolycoriella hygida</name>
    <dbReference type="NCBI Taxonomy" id="35572"/>
    <lineage>
        <taxon>Eukaryota</taxon>
        <taxon>Metazoa</taxon>
        <taxon>Ecdysozoa</taxon>
        <taxon>Arthropoda</taxon>
        <taxon>Hexapoda</taxon>
        <taxon>Insecta</taxon>
        <taxon>Pterygota</taxon>
        <taxon>Neoptera</taxon>
        <taxon>Endopterygota</taxon>
        <taxon>Diptera</taxon>
        <taxon>Nematocera</taxon>
        <taxon>Sciaroidea</taxon>
        <taxon>Sciaridae</taxon>
        <taxon>Pseudolycoriella</taxon>
    </lineage>
</organism>
<feature type="transmembrane region" description="Helical" evidence="6">
    <location>
        <begin position="166"/>
        <end position="192"/>
    </location>
</feature>
<feature type="transmembrane region" description="Helical" evidence="6">
    <location>
        <begin position="30"/>
        <end position="57"/>
    </location>
</feature>
<dbReference type="PANTHER" id="PTHR10283">
    <property type="entry name" value="SOLUTE CARRIER FAMILY 13 MEMBER"/>
    <property type="match status" value="1"/>
</dbReference>
<dbReference type="EMBL" id="WJQU01002570">
    <property type="protein sequence ID" value="KAJ6632716.1"/>
    <property type="molecule type" value="Genomic_DNA"/>
</dbReference>
<evidence type="ECO:0000256" key="6">
    <source>
        <dbReference type="SAM" id="Phobius"/>
    </source>
</evidence>
<dbReference type="GO" id="GO:0015141">
    <property type="term" value="F:succinate transmembrane transporter activity"/>
    <property type="evidence" value="ECO:0007669"/>
    <property type="project" value="TreeGrafter"/>
</dbReference>
<keyword evidence="5 6" id="KW-0472">Membrane</keyword>
<dbReference type="AlphaFoldDB" id="A0A9Q0RT58"/>
<keyword evidence="4 6" id="KW-1133">Transmembrane helix</keyword>
<evidence type="ECO:0000256" key="4">
    <source>
        <dbReference type="ARBA" id="ARBA00022989"/>
    </source>
</evidence>
<comment type="caution">
    <text evidence="7">The sequence shown here is derived from an EMBL/GenBank/DDBJ whole genome shotgun (WGS) entry which is preliminary data.</text>
</comment>
<reference evidence="7" key="1">
    <citation type="submission" date="2022-07" db="EMBL/GenBank/DDBJ databases">
        <authorList>
            <person name="Trinca V."/>
            <person name="Uliana J.V.C."/>
            <person name="Torres T.T."/>
            <person name="Ward R.J."/>
            <person name="Monesi N."/>
        </authorList>
    </citation>
    <scope>NUCLEOTIDE SEQUENCE</scope>
    <source>
        <strain evidence="7">HSMRA1968</strain>
        <tissue evidence="7">Whole embryos</tissue>
    </source>
</reference>
<dbReference type="InterPro" id="IPR001898">
    <property type="entry name" value="SLC13A/DASS"/>
</dbReference>